<keyword evidence="3" id="KW-1185">Reference proteome</keyword>
<proteinExistence type="predicted"/>
<dbReference type="RefSeq" id="WP_205007055.1">
    <property type="nucleotide sequence ID" value="NZ_CBCRXA010000017.1"/>
</dbReference>
<keyword evidence="1" id="KW-1133">Transmembrane helix</keyword>
<feature type="transmembrane region" description="Helical" evidence="1">
    <location>
        <begin position="169"/>
        <end position="185"/>
    </location>
</feature>
<comment type="caution">
    <text evidence="2">The sequence shown here is derived from an EMBL/GenBank/DDBJ whole genome shotgun (WGS) entry which is preliminary data.</text>
</comment>
<feature type="transmembrane region" description="Helical" evidence="1">
    <location>
        <begin position="133"/>
        <end position="157"/>
    </location>
</feature>
<evidence type="ECO:0000313" key="3">
    <source>
        <dbReference type="Proteomes" id="UP000823201"/>
    </source>
</evidence>
<sequence>MAWIALFKKELRLSGLTFLTFLLFEILLMGMGIYVAYRSYRLDTIAYVGIMLIVFHSFYLCGYMLFNAFLERKTMYLWLHSPLPGSELLAAKLAAGLVNMTASLLIAGAYTWMGYLYSITIQEHLRHLHSYRAAVIVVIYIYGVALGLGILTILLWLLVASLRTRTGKWAYLIGIALVIAAIYLLKKLNDWGVLKLVNNWAPLPRSFSKFWIGNAFHTPIYFGSFVVEGLLITVLFILSAWIMDHWLEVS</sequence>
<evidence type="ECO:0000256" key="1">
    <source>
        <dbReference type="SAM" id="Phobius"/>
    </source>
</evidence>
<feature type="transmembrane region" description="Helical" evidence="1">
    <location>
        <begin position="220"/>
        <end position="243"/>
    </location>
</feature>
<accession>A0ABS2QBG8</accession>
<evidence type="ECO:0000313" key="2">
    <source>
        <dbReference type="EMBL" id="MBM7658494.1"/>
    </source>
</evidence>
<evidence type="ECO:0008006" key="4">
    <source>
        <dbReference type="Google" id="ProtNLM"/>
    </source>
</evidence>
<feature type="transmembrane region" description="Helical" evidence="1">
    <location>
        <begin position="16"/>
        <end position="37"/>
    </location>
</feature>
<dbReference type="EMBL" id="JAFBEV010000018">
    <property type="protein sequence ID" value="MBM7658494.1"/>
    <property type="molecule type" value="Genomic_DNA"/>
</dbReference>
<gene>
    <name evidence="2" type="ORF">JOC27_001947</name>
</gene>
<feature type="transmembrane region" description="Helical" evidence="1">
    <location>
        <begin position="89"/>
        <end position="112"/>
    </location>
</feature>
<reference evidence="2 3" key="1">
    <citation type="submission" date="2021-01" db="EMBL/GenBank/DDBJ databases">
        <title>Genomic Encyclopedia of Type Strains, Phase IV (KMG-IV): sequencing the most valuable type-strain genomes for metagenomic binning, comparative biology and taxonomic classification.</title>
        <authorList>
            <person name="Goeker M."/>
        </authorList>
    </citation>
    <scope>NUCLEOTIDE SEQUENCE [LARGE SCALE GENOMIC DNA]</scope>
    <source>
        <strain evidence="2 3">DSM 100968</strain>
    </source>
</reference>
<keyword evidence="1" id="KW-0472">Membrane</keyword>
<keyword evidence="1" id="KW-0812">Transmembrane</keyword>
<name>A0ABS2QBG8_9BACL</name>
<dbReference type="Proteomes" id="UP000823201">
    <property type="component" value="Unassembled WGS sequence"/>
</dbReference>
<feature type="transmembrane region" description="Helical" evidence="1">
    <location>
        <begin position="44"/>
        <end position="69"/>
    </location>
</feature>
<organism evidence="2 3">
    <name type="scientific">Sporolactobacillus spathodeae</name>
    <dbReference type="NCBI Taxonomy" id="1465502"/>
    <lineage>
        <taxon>Bacteria</taxon>
        <taxon>Bacillati</taxon>
        <taxon>Bacillota</taxon>
        <taxon>Bacilli</taxon>
        <taxon>Bacillales</taxon>
        <taxon>Sporolactobacillaceae</taxon>
        <taxon>Sporolactobacillus</taxon>
    </lineage>
</organism>
<protein>
    <recommendedName>
        <fullName evidence="4">ABC transporter permease</fullName>
    </recommendedName>
</protein>